<feature type="transmembrane region" description="Helical" evidence="1">
    <location>
        <begin position="32"/>
        <end position="52"/>
    </location>
</feature>
<proteinExistence type="predicted"/>
<dbReference type="InterPro" id="IPR038765">
    <property type="entry name" value="Papain-like_cys_pep_sf"/>
</dbReference>
<dbReference type="SMART" id="SM00460">
    <property type="entry name" value="TGc"/>
    <property type="match status" value="1"/>
</dbReference>
<feature type="transmembrane region" description="Helical" evidence="1">
    <location>
        <begin position="157"/>
        <end position="173"/>
    </location>
</feature>
<evidence type="ECO:0000313" key="3">
    <source>
        <dbReference type="EMBL" id="KNY29770.1"/>
    </source>
</evidence>
<feature type="domain" description="Transglutaminase-like" evidence="2">
    <location>
        <begin position="540"/>
        <end position="611"/>
    </location>
</feature>
<dbReference type="SUPFAM" id="SSF54001">
    <property type="entry name" value="Cysteine proteinases"/>
    <property type="match status" value="1"/>
</dbReference>
<dbReference type="Gene3D" id="3.10.620.30">
    <property type="match status" value="1"/>
</dbReference>
<feature type="transmembrane region" description="Helical" evidence="1">
    <location>
        <begin position="194"/>
        <end position="212"/>
    </location>
</feature>
<evidence type="ECO:0000259" key="2">
    <source>
        <dbReference type="SMART" id="SM00460"/>
    </source>
</evidence>
<feature type="transmembrane region" description="Helical" evidence="1">
    <location>
        <begin position="7"/>
        <end position="26"/>
    </location>
</feature>
<dbReference type="PANTHER" id="PTHR42736">
    <property type="entry name" value="PROTEIN-GLUTAMINE GAMMA-GLUTAMYLTRANSFERASE"/>
    <property type="match status" value="1"/>
</dbReference>
<gene>
    <name evidence="3" type="ORF">Bccel_5047</name>
</gene>
<feature type="transmembrane region" description="Helical" evidence="1">
    <location>
        <begin position="64"/>
        <end position="86"/>
    </location>
</feature>
<dbReference type="InterPro" id="IPR002931">
    <property type="entry name" value="Transglutaminase-like"/>
</dbReference>
<sequence>MKEKILELKYYIFPLMFSTALTWWTVDSIFGANIVFTLLIAFFTNSLLYMALIAVKKRGSSGGFIFILGSVAYFSLAIFTLMSTGYTQGGHFLGWLLSQSDNGALIPGYWIGTILISAYMFSTTVFYFTAVNFRIWVLFMVGFIPFLFHSAKSDKEISLPFVMYAVFFFSLLIERSKNKSVNKIKFEFVRNRSYMAAMILFLLLTTMISIIVPKPYSVPQIVYLDTIINQTIQPFGNAVQNAIQNQNNFRLFNPMTLKRESYITSAGVPVGSRVLFEVEADEPLYLRVQSWDKYENNRWSNGDEYMQKQGDFIFHSKKQGFINSFVTLLNQYENKKELPKELKPFESVYKYKSTLLEQKKASVIPRTAFSYSYMTPPGVVSVESKIRNNEYFTIAENLICQSRNRPLMNAEYTVSYISHNMVPSTREFQTVKILKPDIIDSLLEKNDKNKISLAGEIDYKQLLNLIYSDDDYEEASRYYTGLPDNLPERIYNLAEKITAGKDSDYLKALAIQNYFHSSGYKYSLKPPKLTGNKDYNDFFLFESKKGVCVQFASSMVILARAAGLPARYVEGYVAREYDHATKKYVVRDKHAHAFPEVYIAGYGWMVFEPTVSAEDTTEEIIAFFKKVGESIGSFVSLVIGFFMGLPVWTRTFLIPVIIIDALFTIKLIILIRKGMWKRRMVKYPCKESIEGIYRRITLLLGKIGMGIKNYETPSNYSTRISQEVGLQLESISEMFVRSRYGGIIPTKDDVKVAMETFVDVEKDIKKRVGKIRSIFI</sequence>
<keyword evidence="4" id="KW-1185">Reference proteome</keyword>
<dbReference type="PANTHER" id="PTHR42736:SF1">
    <property type="entry name" value="PROTEIN-GLUTAMINE GAMMA-GLUTAMYLTRANSFERASE"/>
    <property type="match status" value="1"/>
</dbReference>
<keyword evidence="1" id="KW-0812">Transmembrane</keyword>
<comment type="caution">
    <text evidence="3">The sequence shown here is derived from an EMBL/GenBank/DDBJ whole genome shotgun (WGS) entry which is preliminary data.</text>
</comment>
<dbReference type="RefSeq" id="WP_036943326.1">
    <property type="nucleotide sequence ID" value="NZ_JQKC01000021.1"/>
</dbReference>
<evidence type="ECO:0000313" key="4">
    <source>
        <dbReference type="Proteomes" id="UP000036923"/>
    </source>
</evidence>
<dbReference type="InterPro" id="IPR052901">
    <property type="entry name" value="Bact_TGase-like"/>
</dbReference>
<dbReference type="Pfam" id="PF01841">
    <property type="entry name" value="Transglut_core"/>
    <property type="match status" value="1"/>
</dbReference>
<reference evidence="4" key="1">
    <citation type="submission" date="2015-07" db="EMBL/GenBank/DDBJ databases">
        <title>Near-Complete Genome Sequence of the Cellulolytic Bacterium Bacteroides (Pseudobacteroides) cellulosolvens ATCC 35603.</title>
        <authorList>
            <person name="Dassa B."/>
            <person name="Utturkar S.M."/>
            <person name="Klingeman D.M."/>
            <person name="Hurt R.A."/>
            <person name="Keller M."/>
            <person name="Xu J."/>
            <person name="Reddy Y.H.K."/>
            <person name="Borovok I."/>
            <person name="Grinberg I.R."/>
            <person name="Lamed R."/>
            <person name="Zhivin O."/>
            <person name="Bayer E.A."/>
            <person name="Brown S.D."/>
        </authorList>
    </citation>
    <scope>NUCLEOTIDE SEQUENCE [LARGE SCALE GENOMIC DNA]</scope>
    <source>
        <strain evidence="4">DSM 2933</strain>
    </source>
</reference>
<dbReference type="OrthoDB" id="9804872at2"/>
<dbReference type="STRING" id="398512.Bccel_5047"/>
<feature type="transmembrane region" description="Helical" evidence="1">
    <location>
        <begin position="652"/>
        <end position="671"/>
    </location>
</feature>
<accession>A0A0L6JVY3</accession>
<dbReference type="eggNOG" id="COG1305">
    <property type="taxonomic scope" value="Bacteria"/>
</dbReference>
<evidence type="ECO:0000256" key="1">
    <source>
        <dbReference type="SAM" id="Phobius"/>
    </source>
</evidence>
<name>A0A0L6JVY3_9FIRM</name>
<dbReference type="PATRIC" id="fig|398512.5.peg.5287"/>
<feature type="transmembrane region" description="Helical" evidence="1">
    <location>
        <begin position="106"/>
        <end position="128"/>
    </location>
</feature>
<protein>
    <submittedName>
        <fullName evidence="3">Transglutaminase domain-containing protein</fullName>
    </submittedName>
</protein>
<feature type="transmembrane region" description="Helical" evidence="1">
    <location>
        <begin position="135"/>
        <end position="151"/>
    </location>
</feature>
<dbReference type="Proteomes" id="UP000036923">
    <property type="component" value="Unassembled WGS sequence"/>
</dbReference>
<dbReference type="AlphaFoldDB" id="A0A0L6JVY3"/>
<dbReference type="EMBL" id="LGTC01000001">
    <property type="protein sequence ID" value="KNY29770.1"/>
    <property type="molecule type" value="Genomic_DNA"/>
</dbReference>
<organism evidence="3 4">
    <name type="scientific">Pseudobacteroides cellulosolvens ATCC 35603 = DSM 2933</name>
    <dbReference type="NCBI Taxonomy" id="398512"/>
    <lineage>
        <taxon>Bacteria</taxon>
        <taxon>Bacillati</taxon>
        <taxon>Bacillota</taxon>
        <taxon>Clostridia</taxon>
        <taxon>Eubacteriales</taxon>
        <taxon>Oscillospiraceae</taxon>
        <taxon>Pseudobacteroides</taxon>
    </lineage>
</organism>
<keyword evidence="1" id="KW-1133">Transmembrane helix</keyword>
<keyword evidence="1" id="KW-0472">Membrane</keyword>